<dbReference type="Proteomes" id="UP000634529">
    <property type="component" value="Unassembled WGS sequence"/>
</dbReference>
<sequence length="305" mass="32331">MLLPALLLLEIATGCSTGGAEQGTRNGEIVLVDFADRQVAFDKTPERIVALGNGEVDIIYALGGSVVGRPKDNAGLQNEVVKDIPIVGSVHTVDLEKIAVLDPDVVLGNAPINANDIPQLNGVGAKVVLTHANSIEDIRRQIELFGKLLGKEAKAAELTAKLDKGIGELKAAPLASNKRVLLVYGAPGTYLAALPNSLAGNVLETAGGTNVAGQFPSMQNFPQYAQLNTERVVEVDPDVILIMTHGDSEDVEKGFIKEMEGNPSWQSIAAVRDGRIHVLPADLFGTNPGTRVVDAVKWIKERLAL</sequence>
<proteinExistence type="inferred from homology"/>
<dbReference type="RefSeq" id="WP_192026682.1">
    <property type="nucleotide sequence ID" value="NZ_JACYTN010000021.1"/>
</dbReference>
<dbReference type="PANTHER" id="PTHR30535">
    <property type="entry name" value="VITAMIN B12-BINDING PROTEIN"/>
    <property type="match status" value="1"/>
</dbReference>
<evidence type="ECO:0000313" key="3">
    <source>
        <dbReference type="EMBL" id="MBD8500329.1"/>
    </source>
</evidence>
<feature type="domain" description="Fe/B12 periplasmic-binding" evidence="2">
    <location>
        <begin position="47"/>
        <end position="305"/>
    </location>
</feature>
<dbReference type="PROSITE" id="PS50983">
    <property type="entry name" value="FE_B12_PBP"/>
    <property type="match status" value="1"/>
</dbReference>
<gene>
    <name evidence="3" type="ORF">IFO66_18705</name>
</gene>
<evidence type="ECO:0000259" key="2">
    <source>
        <dbReference type="PROSITE" id="PS50983"/>
    </source>
</evidence>
<dbReference type="EMBL" id="JACYTN010000021">
    <property type="protein sequence ID" value="MBD8500329.1"/>
    <property type="molecule type" value="Genomic_DNA"/>
</dbReference>
<organism evidence="3 4">
    <name type="scientific">Paenibacillus arenosi</name>
    <dbReference type="NCBI Taxonomy" id="2774142"/>
    <lineage>
        <taxon>Bacteria</taxon>
        <taxon>Bacillati</taxon>
        <taxon>Bacillota</taxon>
        <taxon>Bacilli</taxon>
        <taxon>Bacillales</taxon>
        <taxon>Paenibacillaceae</taxon>
        <taxon>Paenibacillus</taxon>
    </lineage>
</organism>
<dbReference type="SUPFAM" id="SSF53807">
    <property type="entry name" value="Helical backbone' metal receptor"/>
    <property type="match status" value="1"/>
</dbReference>
<comment type="caution">
    <text evidence="3">The sequence shown here is derived from an EMBL/GenBank/DDBJ whole genome shotgun (WGS) entry which is preliminary data.</text>
</comment>
<accession>A0ABR9B339</accession>
<dbReference type="Gene3D" id="3.40.50.1980">
    <property type="entry name" value="Nitrogenase molybdenum iron protein domain"/>
    <property type="match status" value="2"/>
</dbReference>
<dbReference type="InterPro" id="IPR002491">
    <property type="entry name" value="ABC_transptr_periplasmic_BD"/>
</dbReference>
<protein>
    <submittedName>
        <fullName evidence="3">ABC transporter substrate-binding protein</fullName>
    </submittedName>
</protein>
<dbReference type="Pfam" id="PF01497">
    <property type="entry name" value="Peripla_BP_2"/>
    <property type="match status" value="1"/>
</dbReference>
<comment type="similarity">
    <text evidence="1">Belongs to the bacterial solute-binding protein 8 family.</text>
</comment>
<keyword evidence="4" id="KW-1185">Reference proteome</keyword>
<evidence type="ECO:0000256" key="1">
    <source>
        <dbReference type="ARBA" id="ARBA00008814"/>
    </source>
</evidence>
<name>A0ABR9B339_9BACL</name>
<dbReference type="InterPro" id="IPR050902">
    <property type="entry name" value="ABC_Transporter_SBP"/>
</dbReference>
<reference evidence="3 4" key="1">
    <citation type="submission" date="2020-09" db="EMBL/GenBank/DDBJ databases">
        <title>Paenibacillus sp. CAU 1523 isolated from sand of Haeundae Beach.</title>
        <authorList>
            <person name="Kim W."/>
        </authorList>
    </citation>
    <scope>NUCLEOTIDE SEQUENCE [LARGE SCALE GENOMIC DNA]</scope>
    <source>
        <strain evidence="3 4">CAU 1523</strain>
    </source>
</reference>
<dbReference type="PANTHER" id="PTHR30535:SF34">
    <property type="entry name" value="MOLYBDATE-BINDING PROTEIN MOLA"/>
    <property type="match status" value="1"/>
</dbReference>
<evidence type="ECO:0000313" key="4">
    <source>
        <dbReference type="Proteomes" id="UP000634529"/>
    </source>
</evidence>